<accession>A0ABW4JVH5</accession>
<keyword evidence="7" id="KW-1185">Reference proteome</keyword>
<reference evidence="7" key="1">
    <citation type="journal article" date="2019" name="Int. J. Syst. Evol. Microbiol.">
        <title>The Global Catalogue of Microorganisms (GCM) 10K type strain sequencing project: providing services to taxonomists for standard genome sequencing and annotation.</title>
        <authorList>
            <consortium name="The Broad Institute Genomics Platform"/>
            <consortium name="The Broad Institute Genome Sequencing Center for Infectious Disease"/>
            <person name="Wu L."/>
            <person name="Ma J."/>
        </authorList>
    </citation>
    <scope>NUCLEOTIDE SEQUENCE [LARGE SCALE GENOMIC DNA]</scope>
    <source>
        <strain evidence="7">JCM 3369</strain>
    </source>
</reference>
<organism evidence="6 7">
    <name type="scientific">Roseibium aestuarii</name>
    <dbReference type="NCBI Taxonomy" id="2600299"/>
    <lineage>
        <taxon>Bacteria</taxon>
        <taxon>Pseudomonadati</taxon>
        <taxon>Pseudomonadota</taxon>
        <taxon>Alphaproteobacteria</taxon>
        <taxon>Hyphomicrobiales</taxon>
        <taxon>Stappiaceae</taxon>
        <taxon>Roseibium</taxon>
    </lineage>
</organism>
<evidence type="ECO:0000256" key="1">
    <source>
        <dbReference type="ARBA" id="ARBA00023224"/>
    </source>
</evidence>
<comment type="caution">
    <text evidence="6">The sequence shown here is derived from an EMBL/GenBank/DDBJ whole genome shotgun (WGS) entry which is preliminary data.</text>
</comment>
<dbReference type="SUPFAM" id="SSF58104">
    <property type="entry name" value="Methyl-accepting chemotaxis protein (MCP) signaling domain"/>
    <property type="match status" value="1"/>
</dbReference>
<comment type="similarity">
    <text evidence="2">Belongs to the methyl-accepting chemotaxis (MCP) protein family.</text>
</comment>
<dbReference type="Pfam" id="PF08376">
    <property type="entry name" value="NIT"/>
    <property type="match status" value="1"/>
</dbReference>
<evidence type="ECO:0000313" key="7">
    <source>
        <dbReference type="Proteomes" id="UP001597327"/>
    </source>
</evidence>
<evidence type="ECO:0000256" key="3">
    <source>
        <dbReference type="PROSITE-ProRule" id="PRU00284"/>
    </source>
</evidence>
<dbReference type="EMBL" id="JBHUFA010000001">
    <property type="protein sequence ID" value="MFD1695103.1"/>
    <property type="molecule type" value="Genomic_DNA"/>
</dbReference>
<dbReference type="SMART" id="SM00283">
    <property type="entry name" value="MA"/>
    <property type="match status" value="1"/>
</dbReference>
<protein>
    <submittedName>
        <fullName evidence="6">Methyl-accepting chemotaxis protein</fullName>
    </submittedName>
</protein>
<dbReference type="PANTHER" id="PTHR32089">
    <property type="entry name" value="METHYL-ACCEPTING CHEMOTAXIS PROTEIN MCPB"/>
    <property type="match status" value="1"/>
</dbReference>
<evidence type="ECO:0000313" key="6">
    <source>
        <dbReference type="EMBL" id="MFD1695103.1"/>
    </source>
</evidence>
<dbReference type="Gene3D" id="6.10.340.10">
    <property type="match status" value="1"/>
</dbReference>
<feature type="domain" description="HAMP" evidence="5">
    <location>
        <begin position="334"/>
        <end position="387"/>
    </location>
</feature>
<evidence type="ECO:0000259" key="5">
    <source>
        <dbReference type="PROSITE" id="PS50885"/>
    </source>
</evidence>
<dbReference type="Pfam" id="PF00015">
    <property type="entry name" value="MCPsignal"/>
    <property type="match status" value="1"/>
</dbReference>
<keyword evidence="1 3" id="KW-0807">Transducer</keyword>
<gene>
    <name evidence="6" type="ORF">ACFSC7_06215</name>
</gene>
<dbReference type="Proteomes" id="UP001597327">
    <property type="component" value="Unassembled WGS sequence"/>
</dbReference>
<sequence length="697" mass="74200">MLSNIRVQIVLLAVVPLLAFVYFNVRTIVTDFGDLDDIRALAPLVQVADGAETVLNELQKERGLTAVMLASDYADGAKKAVTDQRAVTDTALSAFQSLLGSATDEIPEHAQSLRAAAASLAEVNGHRVAIDQRLAKGPDNLAFYSARIRRLLNLIDEAMRAHPDPIYSSQMLAFSFLTEAKEAGGLERALGGQLFATVAKDGEVRFPVFKAYWDRLSVEKAWLAKFDSQASDAEKAILSGHLDPQVAAQVEAWRAILAELPQTKDGQGIEGGVWFAKATERLNMIRAASRDFLGKATTRVGQLDQQATSHLVWQGVQLAVVLLLTAALAAWQVVSVTRALAEIRRSLGRIATGETDFEMPMTHRSDVIGDLARAGTTFQDNARARDRLERTAAEERSRERQRQDHVESIINRFRGVLEGALGEVENGTSSLSDVSSRVNGIAASARTLAGNSRDSSVTAANNVQTVAAAAEEMSSAIDEILSQSGRAAGIITEATDIARETDGNVTSLAEAASRIGTVVEMIRAIAEQTNLLALNATIEAARAGEAGKGFAVVAAEVKELATQTAKATEEITSQIDAVQGLTDGAVSSIQRISAAIGNIQDVTTAITAAVGEQSQATREISQSITLASDGAKLAEDSAIRMEESIDSTATEAGSVDRLAHDLKHVVDHLAGSLEDFLGEMQGDVNARREGLALLEAS</sequence>
<feature type="domain" description="Methyl-accepting transducer" evidence="4">
    <location>
        <begin position="423"/>
        <end position="652"/>
    </location>
</feature>
<dbReference type="InterPro" id="IPR013587">
    <property type="entry name" value="Nitrate/nitrite_sensing"/>
</dbReference>
<proteinExistence type="inferred from homology"/>
<dbReference type="PROSITE" id="PS50885">
    <property type="entry name" value="HAMP"/>
    <property type="match status" value="1"/>
</dbReference>
<dbReference type="PANTHER" id="PTHR32089:SF112">
    <property type="entry name" value="LYSOZYME-LIKE PROTEIN-RELATED"/>
    <property type="match status" value="1"/>
</dbReference>
<dbReference type="Gene3D" id="1.10.287.950">
    <property type="entry name" value="Methyl-accepting chemotaxis protein"/>
    <property type="match status" value="1"/>
</dbReference>
<name>A0ABW4JVH5_9HYPH</name>
<dbReference type="RefSeq" id="WP_149891122.1">
    <property type="nucleotide sequence ID" value="NZ_JBHUFA010000001.1"/>
</dbReference>
<evidence type="ECO:0000256" key="2">
    <source>
        <dbReference type="ARBA" id="ARBA00029447"/>
    </source>
</evidence>
<dbReference type="InterPro" id="IPR004089">
    <property type="entry name" value="MCPsignal_dom"/>
</dbReference>
<evidence type="ECO:0000259" key="4">
    <source>
        <dbReference type="PROSITE" id="PS50111"/>
    </source>
</evidence>
<dbReference type="InterPro" id="IPR003660">
    <property type="entry name" value="HAMP_dom"/>
</dbReference>
<dbReference type="PROSITE" id="PS50111">
    <property type="entry name" value="CHEMOTAXIS_TRANSDUC_2"/>
    <property type="match status" value="1"/>
</dbReference>